<evidence type="ECO:0000313" key="1">
    <source>
        <dbReference type="EMBL" id="KZV96653.1"/>
    </source>
</evidence>
<gene>
    <name evidence="1" type="ORF">EXIGLDRAFT_411407</name>
</gene>
<dbReference type="InParanoid" id="A0A165KPF7"/>
<dbReference type="AlphaFoldDB" id="A0A165KPF7"/>
<keyword evidence="2" id="KW-1185">Reference proteome</keyword>
<accession>A0A165KPF7</accession>
<reference evidence="1 2" key="1">
    <citation type="journal article" date="2016" name="Mol. Biol. Evol.">
        <title>Comparative Genomics of Early-Diverging Mushroom-Forming Fungi Provides Insights into the Origins of Lignocellulose Decay Capabilities.</title>
        <authorList>
            <person name="Nagy L.G."/>
            <person name="Riley R."/>
            <person name="Tritt A."/>
            <person name="Adam C."/>
            <person name="Daum C."/>
            <person name="Floudas D."/>
            <person name="Sun H."/>
            <person name="Yadav J.S."/>
            <person name="Pangilinan J."/>
            <person name="Larsson K.H."/>
            <person name="Matsuura K."/>
            <person name="Barry K."/>
            <person name="Labutti K."/>
            <person name="Kuo R."/>
            <person name="Ohm R.A."/>
            <person name="Bhattacharya S.S."/>
            <person name="Shirouzu T."/>
            <person name="Yoshinaga Y."/>
            <person name="Martin F.M."/>
            <person name="Grigoriev I.V."/>
            <person name="Hibbett D.S."/>
        </authorList>
    </citation>
    <scope>NUCLEOTIDE SEQUENCE [LARGE SCALE GENOMIC DNA]</scope>
    <source>
        <strain evidence="1 2">HHB12029</strain>
    </source>
</reference>
<sequence length="157" mass="17886">MCRLQVTRQSSELDVGRLPPGCHIRAAPQSWTKSQARWRFRFQYFEKQCLFHHPLLKESFSSSVSVDGCDGDILDQTTQCASEFEDTVLLVSGTYARPPSQGILMLRRKHLERILRALTVFGGCRVVIRGRSLPQELYSSRGTLTPCRMACRCVYTV</sequence>
<evidence type="ECO:0000313" key="2">
    <source>
        <dbReference type="Proteomes" id="UP000077266"/>
    </source>
</evidence>
<protein>
    <submittedName>
        <fullName evidence="1">Uncharacterized protein</fullName>
    </submittedName>
</protein>
<dbReference type="EMBL" id="KV425940">
    <property type="protein sequence ID" value="KZV96653.1"/>
    <property type="molecule type" value="Genomic_DNA"/>
</dbReference>
<name>A0A165KPF7_EXIGL</name>
<proteinExistence type="predicted"/>
<organism evidence="1 2">
    <name type="scientific">Exidia glandulosa HHB12029</name>
    <dbReference type="NCBI Taxonomy" id="1314781"/>
    <lineage>
        <taxon>Eukaryota</taxon>
        <taxon>Fungi</taxon>
        <taxon>Dikarya</taxon>
        <taxon>Basidiomycota</taxon>
        <taxon>Agaricomycotina</taxon>
        <taxon>Agaricomycetes</taxon>
        <taxon>Auriculariales</taxon>
        <taxon>Exidiaceae</taxon>
        <taxon>Exidia</taxon>
    </lineage>
</organism>
<dbReference type="Proteomes" id="UP000077266">
    <property type="component" value="Unassembled WGS sequence"/>
</dbReference>